<dbReference type="OrthoDB" id="9776502at2"/>
<accession>A0A174GQY2</accession>
<proteinExistence type="predicted"/>
<evidence type="ECO:0000313" key="2">
    <source>
        <dbReference type="EMBL" id="CUO63330.1"/>
    </source>
</evidence>
<dbReference type="EMBL" id="CYZX01000012">
    <property type="protein sequence ID" value="CUO63330.1"/>
    <property type="molecule type" value="Genomic_DNA"/>
</dbReference>
<protein>
    <submittedName>
        <fullName evidence="2">Protein of uncharacterized function (DUF1576)</fullName>
    </submittedName>
</protein>
<feature type="transmembrane region" description="Helical" evidence="1">
    <location>
        <begin position="52"/>
        <end position="78"/>
    </location>
</feature>
<feature type="transmembrane region" description="Helical" evidence="1">
    <location>
        <begin position="12"/>
        <end position="32"/>
    </location>
</feature>
<sequence>MDLRKNFYKPYKVLMLLYIFMILFGFIVNTPAEIFSGLKNILLTPDILITDYIQVGGIGGGIINAALTSLLCLLLLIFTNIVPNGSTIMALWVVTAFAFLGKNILNVWPIIFGVYLFSRYKKEKFSNYTLAALLGTSLSPIVTQLYYTDYLPKMPSLIIGIFLGILVGFILPPIASNSVKAHNGYNLYNVGFACGIIGTMLMSIFRLFNITFESRLEWYTGNQTSLLIFLFIIFIYLILVGLISSKDIKNNMINITKQSGRLVNDFYTSFGETVYINMGILGILSTLFILALGIDINGGSICGIFTIVGFGCFGKNVRNVFPVMIGATIAAMIHINPISSAGLTLAILFSTCLAPISGMFGWKYGILAGFIHVCIVCNTGYLHGALNLYNNGFAAGFTAMILVPLITAFKKES</sequence>
<feature type="transmembrane region" description="Helical" evidence="1">
    <location>
        <begin position="323"/>
        <end position="349"/>
    </location>
</feature>
<reference evidence="2 3" key="1">
    <citation type="submission" date="2015-09" db="EMBL/GenBank/DDBJ databases">
        <authorList>
            <consortium name="Pathogen Informatics"/>
        </authorList>
    </citation>
    <scope>NUCLEOTIDE SEQUENCE [LARGE SCALE GENOMIC DNA]</scope>
    <source>
        <strain evidence="2 3">2789STDY5834856</strain>
    </source>
</reference>
<evidence type="ECO:0000256" key="1">
    <source>
        <dbReference type="SAM" id="Phobius"/>
    </source>
</evidence>
<feature type="transmembrane region" description="Helical" evidence="1">
    <location>
        <begin position="226"/>
        <end position="244"/>
    </location>
</feature>
<feature type="transmembrane region" description="Helical" evidence="1">
    <location>
        <begin position="154"/>
        <end position="175"/>
    </location>
</feature>
<dbReference type="Proteomes" id="UP000095594">
    <property type="component" value="Unassembled WGS sequence"/>
</dbReference>
<keyword evidence="1" id="KW-0812">Transmembrane</keyword>
<feature type="transmembrane region" description="Helical" evidence="1">
    <location>
        <begin position="361"/>
        <end position="382"/>
    </location>
</feature>
<evidence type="ECO:0000313" key="3">
    <source>
        <dbReference type="Proteomes" id="UP000095594"/>
    </source>
</evidence>
<keyword evidence="1" id="KW-0472">Membrane</keyword>
<feature type="transmembrane region" description="Helical" evidence="1">
    <location>
        <begin position="388"/>
        <end position="409"/>
    </location>
</feature>
<dbReference type="RefSeq" id="WP_055266029.1">
    <property type="nucleotide sequence ID" value="NZ_CABIXQ010000012.1"/>
</dbReference>
<feature type="transmembrane region" description="Helical" evidence="1">
    <location>
        <begin position="301"/>
        <end position="317"/>
    </location>
</feature>
<gene>
    <name evidence="2" type="ORF">ERS852471_01926</name>
</gene>
<dbReference type="AlphaFoldDB" id="A0A174GQY2"/>
<keyword evidence="1" id="KW-1133">Transmembrane helix</keyword>
<name>A0A174GQY2_9CLOT</name>
<dbReference type="InterPro" id="IPR011470">
    <property type="entry name" value="DUF1576"/>
</dbReference>
<feature type="transmembrane region" description="Helical" evidence="1">
    <location>
        <begin position="187"/>
        <end position="205"/>
    </location>
</feature>
<organism evidence="2 3">
    <name type="scientific">Clostridium disporicum</name>
    <dbReference type="NCBI Taxonomy" id="84024"/>
    <lineage>
        <taxon>Bacteria</taxon>
        <taxon>Bacillati</taxon>
        <taxon>Bacillota</taxon>
        <taxon>Clostridia</taxon>
        <taxon>Eubacteriales</taxon>
        <taxon>Clostridiaceae</taxon>
        <taxon>Clostridium</taxon>
    </lineage>
</organism>
<feature type="transmembrane region" description="Helical" evidence="1">
    <location>
        <begin position="90"/>
        <end position="116"/>
    </location>
</feature>
<dbReference type="Pfam" id="PF07613">
    <property type="entry name" value="DUF1576"/>
    <property type="match status" value="2"/>
</dbReference>
<feature type="transmembrane region" description="Helical" evidence="1">
    <location>
        <begin position="274"/>
        <end position="294"/>
    </location>
</feature>